<organism evidence="3 4">
    <name type="scientific">Branchiostoma lanceolatum</name>
    <name type="common">Common lancelet</name>
    <name type="synonym">Amphioxus lanceolatum</name>
    <dbReference type="NCBI Taxonomy" id="7740"/>
    <lineage>
        <taxon>Eukaryota</taxon>
        <taxon>Metazoa</taxon>
        <taxon>Chordata</taxon>
        <taxon>Cephalochordata</taxon>
        <taxon>Leptocardii</taxon>
        <taxon>Amphioxiformes</taxon>
        <taxon>Branchiostomatidae</taxon>
        <taxon>Branchiostoma</taxon>
    </lineage>
</organism>
<comment type="similarity">
    <text evidence="1">Belongs to the SNF7 family.</text>
</comment>
<dbReference type="EMBL" id="OV696703">
    <property type="protein sequence ID" value="CAH1251276.1"/>
    <property type="molecule type" value="Genomic_DNA"/>
</dbReference>
<accession>A0A8K0EJP8</accession>
<name>A0A8K0EJP8_BRALA</name>
<gene>
    <name evidence="3" type="primary">CHMP2B</name>
    <name evidence="3" type="ORF">BLAG_LOCUS11714</name>
</gene>
<feature type="compositionally biased region" description="Basic and acidic residues" evidence="2">
    <location>
        <begin position="12"/>
        <end position="22"/>
    </location>
</feature>
<dbReference type="OrthoDB" id="5594417at2759"/>
<dbReference type="PANTHER" id="PTHR10476">
    <property type="entry name" value="CHARGED MULTIVESICULAR BODY PROTEIN"/>
    <property type="match status" value="1"/>
</dbReference>
<evidence type="ECO:0000313" key="4">
    <source>
        <dbReference type="Proteomes" id="UP000838412"/>
    </source>
</evidence>
<evidence type="ECO:0000256" key="2">
    <source>
        <dbReference type="SAM" id="MobiDB-lite"/>
    </source>
</evidence>
<reference evidence="3" key="1">
    <citation type="submission" date="2022-01" db="EMBL/GenBank/DDBJ databases">
        <authorList>
            <person name="Braso-Vives M."/>
        </authorList>
    </citation>
    <scope>NUCLEOTIDE SEQUENCE</scope>
</reference>
<dbReference type="InterPro" id="IPR005024">
    <property type="entry name" value="Snf7_fam"/>
</dbReference>
<dbReference type="Gene3D" id="6.10.140.1230">
    <property type="match status" value="1"/>
</dbReference>
<proteinExistence type="inferred from homology"/>
<keyword evidence="4" id="KW-1185">Reference proteome</keyword>
<evidence type="ECO:0000313" key="3">
    <source>
        <dbReference type="EMBL" id="CAH1251276.1"/>
    </source>
</evidence>
<dbReference type="Proteomes" id="UP000838412">
    <property type="component" value="Chromosome 18"/>
</dbReference>
<evidence type="ECO:0000256" key="1">
    <source>
        <dbReference type="ARBA" id="ARBA00006190"/>
    </source>
</evidence>
<dbReference type="Pfam" id="PF03357">
    <property type="entry name" value="Snf7"/>
    <property type="match status" value="1"/>
</dbReference>
<dbReference type="AlphaFoldDB" id="A0A8K0EJP8"/>
<protein>
    <submittedName>
        <fullName evidence="3">CHMP2B protein</fullName>
    </submittedName>
</protein>
<feature type="region of interest" description="Disordered" evidence="2">
    <location>
        <begin position="1"/>
        <end position="22"/>
    </location>
</feature>
<dbReference type="GO" id="GO:0007034">
    <property type="term" value="P:vacuolar transport"/>
    <property type="evidence" value="ECO:0007669"/>
    <property type="project" value="InterPro"/>
</dbReference>
<sequence>MEHDSASLPLRGLERDRTSLEREEKKLEMEIKKAAKQGNKQAATVLAKQLVALRKQKTRSYAASSQVQSVGIQAKTMQSTVKMAGAMERTSKTMGAVNKQMNPQKMAKTMQDFSRENAKMEMTDEMISDTLDDIFDESGDEEEQDAIVTQVLDEIGIEMSGKLAEAPAAGRGKIGAAASNVPTDDEIERQLAQLRT</sequence>